<protein>
    <submittedName>
        <fullName evidence="1">Uncharacterized protein</fullName>
    </submittedName>
</protein>
<dbReference type="Proteomes" id="UP001286313">
    <property type="component" value="Unassembled WGS sequence"/>
</dbReference>
<comment type="caution">
    <text evidence="1">The sequence shown here is derived from an EMBL/GenBank/DDBJ whole genome shotgun (WGS) entry which is preliminary data.</text>
</comment>
<accession>A0AAE1KWH4</accession>
<proteinExistence type="predicted"/>
<reference evidence="1" key="1">
    <citation type="submission" date="2023-10" db="EMBL/GenBank/DDBJ databases">
        <title>Genome assemblies of two species of porcelain crab, Petrolisthes cinctipes and Petrolisthes manimaculis (Anomura: Porcellanidae).</title>
        <authorList>
            <person name="Angst P."/>
        </authorList>
    </citation>
    <scope>NUCLEOTIDE SEQUENCE</scope>
    <source>
        <strain evidence="1">PB745_01</strain>
        <tissue evidence="1">Gill</tissue>
    </source>
</reference>
<dbReference type="AlphaFoldDB" id="A0AAE1KWH4"/>
<evidence type="ECO:0000313" key="2">
    <source>
        <dbReference type="Proteomes" id="UP001286313"/>
    </source>
</evidence>
<name>A0AAE1KWH4_PETCI</name>
<organism evidence="1 2">
    <name type="scientific">Petrolisthes cinctipes</name>
    <name type="common">Flat porcelain crab</name>
    <dbReference type="NCBI Taxonomy" id="88211"/>
    <lineage>
        <taxon>Eukaryota</taxon>
        <taxon>Metazoa</taxon>
        <taxon>Ecdysozoa</taxon>
        <taxon>Arthropoda</taxon>
        <taxon>Crustacea</taxon>
        <taxon>Multicrustacea</taxon>
        <taxon>Malacostraca</taxon>
        <taxon>Eumalacostraca</taxon>
        <taxon>Eucarida</taxon>
        <taxon>Decapoda</taxon>
        <taxon>Pleocyemata</taxon>
        <taxon>Anomura</taxon>
        <taxon>Galatheoidea</taxon>
        <taxon>Porcellanidae</taxon>
        <taxon>Petrolisthes</taxon>
    </lineage>
</organism>
<keyword evidence="2" id="KW-1185">Reference proteome</keyword>
<sequence length="81" mass="8691">MSRHHLQAGLASELISFRLFTPSSTRSPFLRSSCDLSDGTQLGGDAYEVSKCGVLPSLMMAGTSGPWGTKAMGTQQWENNP</sequence>
<gene>
    <name evidence="1" type="ORF">Pcinc_008411</name>
</gene>
<dbReference type="EMBL" id="JAWQEG010000625">
    <property type="protein sequence ID" value="KAK3887499.1"/>
    <property type="molecule type" value="Genomic_DNA"/>
</dbReference>
<evidence type="ECO:0000313" key="1">
    <source>
        <dbReference type="EMBL" id="KAK3887499.1"/>
    </source>
</evidence>